<dbReference type="GO" id="GO:0008289">
    <property type="term" value="F:lipid binding"/>
    <property type="evidence" value="ECO:0007669"/>
    <property type="project" value="TreeGrafter"/>
</dbReference>
<evidence type="ECO:0000256" key="2">
    <source>
        <dbReference type="ARBA" id="ARBA00004125"/>
    </source>
</evidence>
<dbReference type="GO" id="GO:0006897">
    <property type="term" value="P:endocytosis"/>
    <property type="evidence" value="ECO:0007669"/>
    <property type="project" value="InterPro"/>
</dbReference>
<evidence type="ECO:0000259" key="13">
    <source>
        <dbReference type="PROSITE" id="PS51021"/>
    </source>
</evidence>
<dbReference type="Gene3D" id="1.20.1270.60">
    <property type="entry name" value="Arfaptin homology (AH) domain/BAR domain"/>
    <property type="match status" value="1"/>
</dbReference>
<dbReference type="InterPro" id="IPR046982">
    <property type="entry name" value="BIN3/RVS161-like"/>
</dbReference>
<dbReference type="Proteomes" id="UP000799441">
    <property type="component" value="Unassembled WGS sequence"/>
</dbReference>
<comment type="subunit">
    <text evidence="4">Component of the ESCRT-0 complex composed of HSE1 and VPS27.</text>
</comment>
<dbReference type="InterPro" id="IPR036028">
    <property type="entry name" value="SH3-like_dom_sf"/>
</dbReference>
<dbReference type="GO" id="GO:0043332">
    <property type="term" value="C:mating projection tip"/>
    <property type="evidence" value="ECO:0007669"/>
    <property type="project" value="TreeGrafter"/>
</dbReference>
<feature type="region of interest" description="Disordered" evidence="11">
    <location>
        <begin position="305"/>
        <end position="341"/>
    </location>
</feature>
<evidence type="ECO:0000256" key="6">
    <source>
        <dbReference type="ARBA" id="ARBA00018978"/>
    </source>
</evidence>
<dbReference type="Pfam" id="PF00018">
    <property type="entry name" value="SH3_1"/>
    <property type="match status" value="1"/>
</dbReference>
<feature type="domain" description="SH3" evidence="12">
    <location>
        <begin position="372"/>
        <end position="433"/>
    </location>
</feature>
<dbReference type="Pfam" id="PF03114">
    <property type="entry name" value="BAR"/>
    <property type="match status" value="1"/>
</dbReference>
<dbReference type="GO" id="GO:1990528">
    <property type="term" value="C:Rvs161p-Rvs167p complex"/>
    <property type="evidence" value="ECO:0007669"/>
    <property type="project" value="TreeGrafter"/>
</dbReference>
<keyword evidence="10" id="KW-0175">Coiled coil</keyword>
<dbReference type="GO" id="GO:0051666">
    <property type="term" value="P:actin cortical patch localization"/>
    <property type="evidence" value="ECO:0007669"/>
    <property type="project" value="InterPro"/>
</dbReference>
<feature type="coiled-coil region" evidence="10">
    <location>
        <begin position="150"/>
        <end position="177"/>
    </location>
</feature>
<keyword evidence="15" id="KW-1185">Reference proteome</keyword>
<proteinExistence type="inferred from homology"/>
<keyword evidence="8" id="KW-0967">Endosome</keyword>
<dbReference type="FunFam" id="1.20.1270.60:FF:000048">
    <property type="entry name" value="BAR adaptor protein RVS167"/>
    <property type="match status" value="1"/>
</dbReference>
<keyword evidence="7 9" id="KW-0728">SH3 domain</keyword>
<sequence length="439" mass="49452">MSWKGFQKGFTRAPQTFKQRFNMGELTKDAFYIDAERRFADLEKETKALHDESTKYFKAINGMLDHQIEFSKACAEIYKPISGRASDPDSFYDEVGNAEGIRACEEYEAIVNDLKASLAPELEMIESRVVKPADELMEIIKVVRKACVKRDHKQLDYDRHRNTLTKLEEKKDKSLKDEKALYKAENEVEVATQEYNYFNDLLKGELPTLFKLERDFIIPLFQSFYYMQLNVFYTLHEKMQNMDIGYFNLTLGIEEAFEMKRGDIQQQTEALAITKFKTTGGPRKPAHLRYGQNRLENKPERLAIANGKAGEAESGTSSPARGSMYESQDTPPPAYSPVVADSVGGLGRANSLSAAAKSKPAPPAPKKSSALSGTPVVYAMYDFAPIGPDDLAFEKGDEIKVIKQESSAEAWWQGELNGRTGVFPGNYVTFNKAEIPPDE</sequence>
<protein>
    <recommendedName>
        <fullName evidence="5">Class E vacuolar protein-sorting machinery protein HSE1</fullName>
    </recommendedName>
    <alternativeName>
        <fullName evidence="6">Class E vacuolar protein-sorting machinery protein hse1</fullName>
    </alternativeName>
</protein>
<dbReference type="PROSITE" id="PS50002">
    <property type="entry name" value="SH3"/>
    <property type="match status" value="1"/>
</dbReference>
<evidence type="ECO:0000256" key="8">
    <source>
        <dbReference type="ARBA" id="ARBA00022753"/>
    </source>
</evidence>
<dbReference type="AlphaFoldDB" id="A0A9P4QEL0"/>
<feature type="domain" description="BAR" evidence="13">
    <location>
        <begin position="17"/>
        <end position="270"/>
    </location>
</feature>
<dbReference type="Gene3D" id="2.30.30.40">
    <property type="entry name" value="SH3 Domains"/>
    <property type="match status" value="1"/>
</dbReference>
<reference evidence="14" key="1">
    <citation type="journal article" date="2020" name="Stud. Mycol.">
        <title>101 Dothideomycetes genomes: a test case for predicting lifestyles and emergence of pathogens.</title>
        <authorList>
            <person name="Haridas S."/>
            <person name="Albert R."/>
            <person name="Binder M."/>
            <person name="Bloem J."/>
            <person name="Labutti K."/>
            <person name="Salamov A."/>
            <person name="Andreopoulos B."/>
            <person name="Baker S."/>
            <person name="Barry K."/>
            <person name="Bills G."/>
            <person name="Bluhm B."/>
            <person name="Cannon C."/>
            <person name="Castanera R."/>
            <person name="Culley D."/>
            <person name="Daum C."/>
            <person name="Ezra D."/>
            <person name="Gonzalez J."/>
            <person name="Henrissat B."/>
            <person name="Kuo A."/>
            <person name="Liang C."/>
            <person name="Lipzen A."/>
            <person name="Lutzoni F."/>
            <person name="Magnuson J."/>
            <person name="Mondo S."/>
            <person name="Nolan M."/>
            <person name="Ohm R."/>
            <person name="Pangilinan J."/>
            <person name="Park H.-J."/>
            <person name="Ramirez L."/>
            <person name="Alfaro M."/>
            <person name="Sun H."/>
            <person name="Tritt A."/>
            <person name="Yoshinaga Y."/>
            <person name="Zwiers L.-H."/>
            <person name="Turgeon B."/>
            <person name="Goodwin S."/>
            <person name="Spatafora J."/>
            <person name="Crous P."/>
            <person name="Grigoriev I."/>
        </authorList>
    </citation>
    <scope>NUCLEOTIDE SEQUENCE</scope>
    <source>
        <strain evidence="14">CBS 116435</strain>
    </source>
</reference>
<dbReference type="EMBL" id="MU003766">
    <property type="protein sequence ID" value="KAF2725837.1"/>
    <property type="molecule type" value="Genomic_DNA"/>
</dbReference>
<dbReference type="CDD" id="cd07599">
    <property type="entry name" value="BAR_Rvs167p"/>
    <property type="match status" value="1"/>
</dbReference>
<dbReference type="PANTHER" id="PTHR47174">
    <property type="entry name" value="BRIDGING INTEGRATOR 3"/>
    <property type="match status" value="1"/>
</dbReference>
<dbReference type="InterPro" id="IPR001452">
    <property type="entry name" value="SH3_domain"/>
</dbReference>
<comment type="similarity">
    <text evidence="3">Belongs to the STAM family.</text>
</comment>
<dbReference type="FunFam" id="2.30.30.40:FF:000072">
    <property type="entry name" value="Unconventional Myosin IB"/>
    <property type="match status" value="1"/>
</dbReference>
<accession>A0A9P4QEL0</accession>
<evidence type="ECO:0000256" key="9">
    <source>
        <dbReference type="PROSITE-ProRule" id="PRU00192"/>
    </source>
</evidence>
<feature type="compositionally biased region" description="Polar residues" evidence="11">
    <location>
        <begin position="314"/>
        <end position="329"/>
    </location>
</feature>
<evidence type="ECO:0000256" key="3">
    <source>
        <dbReference type="ARBA" id="ARBA00009666"/>
    </source>
</evidence>
<evidence type="ECO:0000256" key="11">
    <source>
        <dbReference type="SAM" id="MobiDB-lite"/>
    </source>
</evidence>
<evidence type="ECO:0000313" key="15">
    <source>
        <dbReference type="Proteomes" id="UP000799441"/>
    </source>
</evidence>
<evidence type="ECO:0000256" key="7">
    <source>
        <dbReference type="ARBA" id="ARBA00022443"/>
    </source>
</evidence>
<evidence type="ECO:0000256" key="4">
    <source>
        <dbReference type="ARBA" id="ARBA00011446"/>
    </source>
</evidence>
<evidence type="ECO:0000313" key="14">
    <source>
        <dbReference type="EMBL" id="KAF2725837.1"/>
    </source>
</evidence>
<evidence type="ECO:0000256" key="10">
    <source>
        <dbReference type="SAM" id="Coils"/>
    </source>
</evidence>
<dbReference type="GO" id="GO:0031097">
    <property type="term" value="C:medial cortex"/>
    <property type="evidence" value="ECO:0007669"/>
    <property type="project" value="TreeGrafter"/>
</dbReference>
<dbReference type="GO" id="GO:0097320">
    <property type="term" value="P:plasma membrane tubulation"/>
    <property type="evidence" value="ECO:0007669"/>
    <property type="project" value="TreeGrafter"/>
</dbReference>
<dbReference type="SUPFAM" id="SSF50044">
    <property type="entry name" value="SH3-domain"/>
    <property type="match status" value="1"/>
</dbReference>
<evidence type="ECO:0000256" key="5">
    <source>
        <dbReference type="ARBA" id="ARBA00017923"/>
    </source>
</evidence>
<dbReference type="SMART" id="SM00326">
    <property type="entry name" value="SH3"/>
    <property type="match status" value="1"/>
</dbReference>
<gene>
    <name evidence="14" type="ORF">K431DRAFT_280562</name>
</gene>
<comment type="caution">
    <text evidence="14">The sequence shown here is derived from an EMBL/GenBank/DDBJ whole genome shotgun (WGS) entry which is preliminary data.</text>
</comment>
<evidence type="ECO:0000256" key="1">
    <source>
        <dbReference type="ARBA" id="ARBA00002654"/>
    </source>
</evidence>
<comment type="function">
    <text evidence="1">Component of the ESCRT-0 complex which is the sorting receptor for ubiquitinated cargo proteins at the multivesicular body (MVB).</text>
</comment>
<dbReference type="PANTHER" id="PTHR47174:SF1">
    <property type="entry name" value="REDUCED VIABILITY UPON STARVATION PROTEIN 167"/>
    <property type="match status" value="1"/>
</dbReference>
<dbReference type="SMART" id="SM00721">
    <property type="entry name" value="BAR"/>
    <property type="match status" value="1"/>
</dbReference>
<dbReference type="GO" id="GO:0030479">
    <property type="term" value="C:actin cortical patch"/>
    <property type="evidence" value="ECO:0007669"/>
    <property type="project" value="TreeGrafter"/>
</dbReference>
<organism evidence="14 15">
    <name type="scientific">Polychaeton citri CBS 116435</name>
    <dbReference type="NCBI Taxonomy" id="1314669"/>
    <lineage>
        <taxon>Eukaryota</taxon>
        <taxon>Fungi</taxon>
        <taxon>Dikarya</taxon>
        <taxon>Ascomycota</taxon>
        <taxon>Pezizomycotina</taxon>
        <taxon>Dothideomycetes</taxon>
        <taxon>Dothideomycetidae</taxon>
        <taxon>Capnodiales</taxon>
        <taxon>Capnodiaceae</taxon>
        <taxon>Polychaeton</taxon>
    </lineage>
</organism>
<dbReference type="PRINTS" id="PR00452">
    <property type="entry name" value="SH3DOMAIN"/>
</dbReference>
<dbReference type="InterPro" id="IPR027267">
    <property type="entry name" value="AH/BAR_dom_sf"/>
</dbReference>
<dbReference type="OrthoDB" id="2159336at2759"/>
<comment type="subcellular location">
    <subcellularLocation>
        <location evidence="2">Endosome membrane</location>
        <topology evidence="2">Peripheral membrane protein</topology>
        <orientation evidence="2">Cytoplasmic side</orientation>
    </subcellularLocation>
</comment>
<dbReference type="InterPro" id="IPR004148">
    <property type="entry name" value="BAR_dom"/>
</dbReference>
<evidence type="ECO:0000259" key="12">
    <source>
        <dbReference type="PROSITE" id="PS50002"/>
    </source>
</evidence>
<dbReference type="SUPFAM" id="SSF103657">
    <property type="entry name" value="BAR/IMD domain-like"/>
    <property type="match status" value="1"/>
</dbReference>
<dbReference type="GO" id="GO:0010008">
    <property type="term" value="C:endosome membrane"/>
    <property type="evidence" value="ECO:0007669"/>
    <property type="project" value="UniProtKB-SubCell"/>
</dbReference>
<name>A0A9P4QEL0_9PEZI</name>
<dbReference type="PROSITE" id="PS51021">
    <property type="entry name" value="BAR"/>
    <property type="match status" value="1"/>
</dbReference>